<evidence type="ECO:0000256" key="3">
    <source>
        <dbReference type="ARBA" id="ARBA00023002"/>
    </source>
</evidence>
<reference evidence="5 6" key="1">
    <citation type="submission" date="2018-11" db="EMBL/GenBank/DDBJ databases">
        <title>Genome sequence of Apiotrichum porosum DSM 27194.</title>
        <authorList>
            <person name="Aliyu H."/>
            <person name="Gorte O."/>
            <person name="Ochsenreither K."/>
        </authorList>
    </citation>
    <scope>NUCLEOTIDE SEQUENCE [LARGE SCALE GENOMIC DNA]</scope>
    <source>
        <strain evidence="5 6">DSM 27194</strain>
    </source>
</reference>
<dbReference type="PANTHER" id="PTHR43669">
    <property type="entry name" value="5-KETO-D-GLUCONATE 5-REDUCTASE"/>
    <property type="match status" value="1"/>
</dbReference>
<dbReference type="Proteomes" id="UP000279236">
    <property type="component" value="Unassembled WGS sequence"/>
</dbReference>
<dbReference type="InterPro" id="IPR020904">
    <property type="entry name" value="Sc_DH/Rdtase_CS"/>
</dbReference>
<gene>
    <name evidence="5" type="ORF">EHS24_002385</name>
</gene>
<dbReference type="Pfam" id="PF00106">
    <property type="entry name" value="adh_short"/>
    <property type="match status" value="1"/>
</dbReference>
<dbReference type="PRINTS" id="PR00081">
    <property type="entry name" value="GDHRDH"/>
</dbReference>
<keyword evidence="3" id="KW-0560">Oxidoreductase</keyword>
<evidence type="ECO:0000256" key="4">
    <source>
        <dbReference type="RuleBase" id="RU000363"/>
    </source>
</evidence>
<proteinExistence type="inferred from homology"/>
<dbReference type="EMBL" id="RSCE01000012">
    <property type="protein sequence ID" value="RSH78656.1"/>
    <property type="molecule type" value="Genomic_DNA"/>
</dbReference>
<organism evidence="5 6">
    <name type="scientific">Apiotrichum porosum</name>
    <dbReference type="NCBI Taxonomy" id="105984"/>
    <lineage>
        <taxon>Eukaryota</taxon>
        <taxon>Fungi</taxon>
        <taxon>Dikarya</taxon>
        <taxon>Basidiomycota</taxon>
        <taxon>Agaricomycotina</taxon>
        <taxon>Tremellomycetes</taxon>
        <taxon>Trichosporonales</taxon>
        <taxon>Trichosporonaceae</taxon>
        <taxon>Apiotrichum</taxon>
    </lineage>
</organism>
<evidence type="ECO:0000256" key="1">
    <source>
        <dbReference type="ARBA" id="ARBA00006484"/>
    </source>
</evidence>
<dbReference type="PANTHER" id="PTHR43669:SF3">
    <property type="entry name" value="ALCOHOL DEHYDROGENASE, PUTATIVE (AFU_ORTHOLOGUE AFUA_3G03445)-RELATED"/>
    <property type="match status" value="1"/>
</dbReference>
<dbReference type="CDD" id="cd05233">
    <property type="entry name" value="SDR_c"/>
    <property type="match status" value="1"/>
</dbReference>
<dbReference type="RefSeq" id="XP_028473803.1">
    <property type="nucleotide sequence ID" value="XM_028618125.1"/>
</dbReference>
<dbReference type="PROSITE" id="PS00061">
    <property type="entry name" value="ADH_SHORT"/>
    <property type="match status" value="1"/>
</dbReference>
<evidence type="ECO:0000256" key="2">
    <source>
        <dbReference type="ARBA" id="ARBA00022857"/>
    </source>
</evidence>
<dbReference type="STRING" id="105984.A0A427XIK7"/>
<dbReference type="SUPFAM" id="SSF51735">
    <property type="entry name" value="NAD(P)-binding Rossmann-fold domains"/>
    <property type="match status" value="1"/>
</dbReference>
<dbReference type="PRINTS" id="PR00080">
    <property type="entry name" value="SDRFAMILY"/>
</dbReference>
<comment type="similarity">
    <text evidence="1 4">Belongs to the short-chain dehydrogenases/reductases (SDR) family.</text>
</comment>
<dbReference type="GO" id="GO:0016491">
    <property type="term" value="F:oxidoreductase activity"/>
    <property type="evidence" value="ECO:0007669"/>
    <property type="project" value="UniProtKB-KW"/>
</dbReference>
<dbReference type="Gene3D" id="3.40.50.720">
    <property type="entry name" value="NAD(P)-binding Rossmann-like Domain"/>
    <property type="match status" value="1"/>
</dbReference>
<comment type="caution">
    <text evidence="5">The sequence shown here is derived from an EMBL/GenBank/DDBJ whole genome shotgun (WGS) entry which is preliminary data.</text>
</comment>
<evidence type="ECO:0000313" key="5">
    <source>
        <dbReference type="EMBL" id="RSH78656.1"/>
    </source>
</evidence>
<accession>A0A427XIK7</accession>
<dbReference type="InterPro" id="IPR002347">
    <property type="entry name" value="SDR_fam"/>
</dbReference>
<sequence>MPSKVVVITGASGGIGRACAIALSQAYPKDGQDLVLVLSGRREAELQATADACKQGTTVELVTGDVSNQADVDRMFETVRSKYGRVDVLFNNAGIDLLSATPIEDADMDKFRQVLNVNVMAAVLCTAAAVRVMKSQEPKGGRIINNGSISSSAPRPDSAAYTVSKHAVLGLTRSTSLDGRKYGITCTQLDIGNAQTDMAGYLSKGSRQADGSLRPEPVMDVKNVANSVVFIVGLPAEADVLHLEILASGMPFVGRG</sequence>
<dbReference type="OrthoDB" id="1933717at2759"/>
<evidence type="ECO:0000313" key="6">
    <source>
        <dbReference type="Proteomes" id="UP000279236"/>
    </source>
</evidence>
<keyword evidence="6" id="KW-1185">Reference proteome</keyword>
<dbReference type="InterPro" id="IPR036291">
    <property type="entry name" value="NAD(P)-bd_dom_sf"/>
</dbReference>
<protein>
    <submittedName>
        <fullName evidence="5">Uncharacterized protein</fullName>
    </submittedName>
</protein>
<dbReference type="FunFam" id="3.40.50.720:FF:000084">
    <property type="entry name" value="Short-chain dehydrogenase reductase"/>
    <property type="match status" value="1"/>
</dbReference>
<keyword evidence="2" id="KW-0521">NADP</keyword>
<name>A0A427XIK7_9TREE</name>
<dbReference type="AlphaFoldDB" id="A0A427XIK7"/>
<dbReference type="GeneID" id="39586928"/>